<organism evidence="10 11">
    <name type="scientific">Puccinia coronata f. sp. avenae</name>
    <dbReference type="NCBI Taxonomy" id="200324"/>
    <lineage>
        <taxon>Eukaryota</taxon>
        <taxon>Fungi</taxon>
        <taxon>Dikarya</taxon>
        <taxon>Basidiomycota</taxon>
        <taxon>Pucciniomycotina</taxon>
        <taxon>Pucciniomycetes</taxon>
        <taxon>Pucciniales</taxon>
        <taxon>Pucciniaceae</taxon>
        <taxon>Puccinia</taxon>
    </lineage>
</organism>
<dbReference type="InterPro" id="IPR025525">
    <property type="entry name" value="hAT-like_transposase_RNase-H"/>
</dbReference>
<comment type="caution">
    <text evidence="10">The sequence shown here is derived from an EMBL/GenBank/DDBJ whole genome shotgun (WGS) entry which is preliminary data.</text>
</comment>
<evidence type="ECO:0000256" key="3">
    <source>
        <dbReference type="ARBA" id="ARBA00022771"/>
    </source>
</evidence>
<dbReference type="STRING" id="200324.A0A2N5US99"/>
<gene>
    <name evidence="10" type="ORF">PCANC_16769</name>
</gene>
<dbReference type="GO" id="GO:0005634">
    <property type="term" value="C:nucleus"/>
    <property type="evidence" value="ECO:0007669"/>
    <property type="project" value="UniProtKB-SubCell"/>
</dbReference>
<dbReference type="PANTHER" id="PTHR46481">
    <property type="entry name" value="ZINC FINGER BED DOMAIN-CONTAINING PROTEIN 4"/>
    <property type="match status" value="1"/>
</dbReference>
<dbReference type="Proteomes" id="UP000235388">
    <property type="component" value="Unassembled WGS sequence"/>
</dbReference>
<keyword evidence="6" id="KW-0539">Nucleus</keyword>
<comment type="subcellular location">
    <subcellularLocation>
        <location evidence="1">Nucleus</location>
    </subcellularLocation>
</comment>
<sequence>MPIGPGYQWAARTPSACGFGSVLGSLLGACRALPPGGSNWVVQSRSCLLALEQTQVPHRPQVPRRRVNNFQLANVMEPQSSPPAPTPAPAPGSDADILVDDSVSNAPATFPASVAATSAMTNSQETKESSFVATSKKRKLTSQVWDHFEKIIQDKCIVKHGGLGSSRQSQIDFSSGLQAVWVFSQEVTQKKIAEMIILHKYPFAMVEHQGFRDMMASSQPSLVIPRRKTLRNDCIGLYNLIKEIKMAQLTHASYIALTTDLWTSTNLMGYMVVTAHYVAKDWNLNKLIISFKPLPSPHTGQAIADCLSQTLIEWKVLLKLSFITLDNGSSNNLAVTRLKRYFHVRCLVHVVNLVVKEGITNVDNAMHRLRESVLYIHGSAGRLEAFNHTLVASSHNPKIQHPSKDVPTRWNASYLMIESSLPCKLACQNLEMNDEKFQTCPSKADWDKLVAMKTFLDPFYNATQKLSGTKYPNLNLGYRVMRKIEKEIDHYAKSNACNPHDLLAATIQPMKEKFTKYWEPMKEILAVRLVIDLCYKMRYLWFDLEVTLAASKLSTTLASIRSAVLSLWALYVPTPTASVSLRDNTVAQKASTVPYS</sequence>
<dbReference type="Pfam" id="PF14372">
    <property type="entry name" value="hAT-like_RNase-H"/>
    <property type="match status" value="1"/>
</dbReference>
<evidence type="ECO:0000313" key="10">
    <source>
        <dbReference type="EMBL" id="PLW40536.1"/>
    </source>
</evidence>
<evidence type="ECO:0000313" key="11">
    <source>
        <dbReference type="Proteomes" id="UP000235388"/>
    </source>
</evidence>
<evidence type="ECO:0000256" key="8">
    <source>
        <dbReference type="SAM" id="SignalP"/>
    </source>
</evidence>
<feature type="region of interest" description="Disordered" evidence="7">
    <location>
        <begin position="76"/>
        <end position="97"/>
    </location>
</feature>
<dbReference type="InterPro" id="IPR052035">
    <property type="entry name" value="ZnF_BED_domain_contain"/>
</dbReference>
<accession>A0A2N5US99</accession>
<dbReference type="SUPFAM" id="SSF53098">
    <property type="entry name" value="Ribonuclease H-like"/>
    <property type="match status" value="1"/>
</dbReference>
<dbReference type="AlphaFoldDB" id="A0A2N5US99"/>
<feature type="domain" description="hAT-like transposase RNase-H fold" evidence="9">
    <location>
        <begin position="467"/>
        <end position="549"/>
    </location>
</feature>
<dbReference type="GO" id="GO:0008270">
    <property type="term" value="F:zinc ion binding"/>
    <property type="evidence" value="ECO:0007669"/>
    <property type="project" value="UniProtKB-KW"/>
</dbReference>
<feature type="chain" id="PRO_5014639664" description="hAT-like transposase RNase-H fold domain-containing protein" evidence="8">
    <location>
        <begin position="33"/>
        <end position="596"/>
    </location>
</feature>
<evidence type="ECO:0000256" key="5">
    <source>
        <dbReference type="ARBA" id="ARBA00023125"/>
    </source>
</evidence>
<reference evidence="10 11" key="1">
    <citation type="submission" date="2017-11" db="EMBL/GenBank/DDBJ databases">
        <title>De novo assembly and phasing of dikaryotic genomes from two isolates of Puccinia coronata f. sp. avenae, the causal agent of oat crown rust.</title>
        <authorList>
            <person name="Miller M.E."/>
            <person name="Zhang Y."/>
            <person name="Omidvar V."/>
            <person name="Sperschneider J."/>
            <person name="Schwessinger B."/>
            <person name="Raley C."/>
            <person name="Palmer J.M."/>
            <person name="Garnica D."/>
            <person name="Upadhyaya N."/>
            <person name="Rathjen J."/>
            <person name="Taylor J.M."/>
            <person name="Park R.F."/>
            <person name="Dodds P.N."/>
            <person name="Hirsch C.D."/>
            <person name="Kianian S.F."/>
            <person name="Figueroa M."/>
        </authorList>
    </citation>
    <scope>NUCLEOTIDE SEQUENCE [LARGE SCALE GENOMIC DNA]</scope>
    <source>
        <strain evidence="10">12NC29</strain>
    </source>
</reference>
<dbReference type="PANTHER" id="PTHR46481:SF10">
    <property type="entry name" value="ZINC FINGER BED DOMAIN-CONTAINING PROTEIN 39"/>
    <property type="match status" value="1"/>
</dbReference>
<name>A0A2N5US99_9BASI</name>
<keyword evidence="3" id="KW-0863">Zinc-finger</keyword>
<evidence type="ECO:0000256" key="4">
    <source>
        <dbReference type="ARBA" id="ARBA00022833"/>
    </source>
</evidence>
<keyword evidence="11" id="KW-1185">Reference proteome</keyword>
<evidence type="ECO:0000256" key="6">
    <source>
        <dbReference type="ARBA" id="ARBA00023242"/>
    </source>
</evidence>
<proteinExistence type="predicted"/>
<dbReference type="EMBL" id="PGCJ01000180">
    <property type="protein sequence ID" value="PLW40536.1"/>
    <property type="molecule type" value="Genomic_DNA"/>
</dbReference>
<keyword evidence="2" id="KW-0479">Metal-binding</keyword>
<keyword evidence="4" id="KW-0862">Zinc</keyword>
<dbReference type="SUPFAM" id="SSF140996">
    <property type="entry name" value="Hermes dimerisation domain"/>
    <property type="match status" value="1"/>
</dbReference>
<dbReference type="OrthoDB" id="3250324at2759"/>
<keyword evidence="5" id="KW-0238">DNA-binding</keyword>
<evidence type="ECO:0000259" key="9">
    <source>
        <dbReference type="Pfam" id="PF14372"/>
    </source>
</evidence>
<evidence type="ECO:0000256" key="2">
    <source>
        <dbReference type="ARBA" id="ARBA00022723"/>
    </source>
</evidence>
<dbReference type="GO" id="GO:0003677">
    <property type="term" value="F:DNA binding"/>
    <property type="evidence" value="ECO:0007669"/>
    <property type="project" value="UniProtKB-KW"/>
</dbReference>
<evidence type="ECO:0000256" key="1">
    <source>
        <dbReference type="ARBA" id="ARBA00004123"/>
    </source>
</evidence>
<feature type="compositionally biased region" description="Pro residues" evidence="7">
    <location>
        <begin position="80"/>
        <end position="90"/>
    </location>
</feature>
<dbReference type="InterPro" id="IPR012337">
    <property type="entry name" value="RNaseH-like_sf"/>
</dbReference>
<keyword evidence="8" id="KW-0732">Signal</keyword>
<protein>
    <recommendedName>
        <fullName evidence="9">hAT-like transposase RNase-H fold domain-containing protein</fullName>
    </recommendedName>
</protein>
<evidence type="ECO:0000256" key="7">
    <source>
        <dbReference type="SAM" id="MobiDB-lite"/>
    </source>
</evidence>
<feature type="signal peptide" evidence="8">
    <location>
        <begin position="1"/>
        <end position="32"/>
    </location>
</feature>